<evidence type="ECO:0000313" key="3">
    <source>
        <dbReference type="Proteomes" id="UP001341840"/>
    </source>
</evidence>
<protein>
    <submittedName>
        <fullName evidence="2">Uncharacterized protein</fullName>
    </submittedName>
</protein>
<dbReference type="Proteomes" id="UP001341840">
    <property type="component" value="Unassembled WGS sequence"/>
</dbReference>
<feature type="region of interest" description="Disordered" evidence="1">
    <location>
        <begin position="1"/>
        <end position="24"/>
    </location>
</feature>
<organism evidence="2 3">
    <name type="scientific">Stylosanthes scabra</name>
    <dbReference type="NCBI Taxonomy" id="79078"/>
    <lineage>
        <taxon>Eukaryota</taxon>
        <taxon>Viridiplantae</taxon>
        <taxon>Streptophyta</taxon>
        <taxon>Embryophyta</taxon>
        <taxon>Tracheophyta</taxon>
        <taxon>Spermatophyta</taxon>
        <taxon>Magnoliopsida</taxon>
        <taxon>eudicotyledons</taxon>
        <taxon>Gunneridae</taxon>
        <taxon>Pentapetalae</taxon>
        <taxon>rosids</taxon>
        <taxon>fabids</taxon>
        <taxon>Fabales</taxon>
        <taxon>Fabaceae</taxon>
        <taxon>Papilionoideae</taxon>
        <taxon>50 kb inversion clade</taxon>
        <taxon>dalbergioids sensu lato</taxon>
        <taxon>Dalbergieae</taxon>
        <taxon>Pterocarpus clade</taxon>
        <taxon>Stylosanthes</taxon>
    </lineage>
</organism>
<keyword evidence="3" id="KW-1185">Reference proteome</keyword>
<proteinExistence type="predicted"/>
<reference evidence="2 3" key="1">
    <citation type="journal article" date="2023" name="Plants (Basel)">
        <title>Bridging the Gap: Combining Genomics and Transcriptomics Approaches to Understand Stylosanthes scabra, an Orphan Legume from the Brazilian Caatinga.</title>
        <authorList>
            <person name="Ferreira-Neto J.R.C."/>
            <person name="da Silva M.D."/>
            <person name="Binneck E."/>
            <person name="de Melo N.F."/>
            <person name="da Silva R.H."/>
            <person name="de Melo A.L.T.M."/>
            <person name="Pandolfi V."/>
            <person name="Bustamante F.O."/>
            <person name="Brasileiro-Vidal A.C."/>
            <person name="Benko-Iseppon A.M."/>
        </authorList>
    </citation>
    <scope>NUCLEOTIDE SEQUENCE [LARGE SCALE GENOMIC DNA]</scope>
    <source>
        <tissue evidence="2">Leaves</tissue>
    </source>
</reference>
<feature type="non-terminal residue" evidence="2">
    <location>
        <position position="191"/>
    </location>
</feature>
<accession>A0ABU6UWT2</accession>
<evidence type="ECO:0000313" key="2">
    <source>
        <dbReference type="EMBL" id="MED6164735.1"/>
    </source>
</evidence>
<sequence length="191" mass="21577">MEGKSFKTMKRKSVKENPSHRKSFTIDEEGGAEYDGRFFKVLHTIQMKLLTCEDMVMSVVKNQGQQIQTLTDVVAQYGEVLQTLMSSGFVEDHSSKKQETTNTVEGGSTKTALKRRLDFGVEDIAPNERFINIRQQELGSPFTVYAYTGMDMQSEDTPKCLDLVFWPPKGMTFAGFEFPVAAYVFSHGLDM</sequence>
<name>A0ABU6UWT2_9FABA</name>
<gene>
    <name evidence="2" type="ORF">PIB30_093053</name>
</gene>
<dbReference type="EMBL" id="JASCZI010122789">
    <property type="protein sequence ID" value="MED6164735.1"/>
    <property type="molecule type" value="Genomic_DNA"/>
</dbReference>
<comment type="caution">
    <text evidence="2">The sequence shown here is derived from an EMBL/GenBank/DDBJ whole genome shotgun (WGS) entry which is preliminary data.</text>
</comment>
<evidence type="ECO:0000256" key="1">
    <source>
        <dbReference type="SAM" id="MobiDB-lite"/>
    </source>
</evidence>